<evidence type="ECO:0008006" key="5">
    <source>
        <dbReference type="Google" id="ProtNLM"/>
    </source>
</evidence>
<feature type="transmembrane region" description="Helical" evidence="2">
    <location>
        <begin position="215"/>
        <end position="237"/>
    </location>
</feature>
<dbReference type="PANTHER" id="PTHR37919:SF2">
    <property type="entry name" value="EXPERA DOMAIN-CONTAINING PROTEIN"/>
    <property type="match status" value="1"/>
</dbReference>
<keyword evidence="2" id="KW-0812">Transmembrane</keyword>
<dbReference type="Proteomes" id="UP000799437">
    <property type="component" value="Unassembled WGS sequence"/>
</dbReference>
<feature type="region of interest" description="Disordered" evidence="1">
    <location>
        <begin position="1"/>
        <end position="50"/>
    </location>
</feature>
<keyword evidence="2" id="KW-1133">Transmembrane helix</keyword>
<evidence type="ECO:0000313" key="4">
    <source>
        <dbReference type="Proteomes" id="UP000799437"/>
    </source>
</evidence>
<dbReference type="OrthoDB" id="60858at2759"/>
<accession>A0A6A6W9S4</accession>
<gene>
    <name evidence="3" type="ORF">EJ05DRAFT_368596</name>
</gene>
<dbReference type="PANTHER" id="PTHR37919">
    <property type="entry name" value="PROTEIN CBG05606"/>
    <property type="match status" value="1"/>
</dbReference>
<evidence type="ECO:0000313" key="3">
    <source>
        <dbReference type="EMBL" id="KAF2757851.1"/>
    </source>
</evidence>
<reference evidence="3" key="1">
    <citation type="journal article" date="2020" name="Stud. Mycol.">
        <title>101 Dothideomycetes genomes: a test case for predicting lifestyles and emergence of pathogens.</title>
        <authorList>
            <person name="Haridas S."/>
            <person name="Albert R."/>
            <person name="Binder M."/>
            <person name="Bloem J."/>
            <person name="Labutti K."/>
            <person name="Salamov A."/>
            <person name="Andreopoulos B."/>
            <person name="Baker S."/>
            <person name="Barry K."/>
            <person name="Bills G."/>
            <person name="Bluhm B."/>
            <person name="Cannon C."/>
            <person name="Castanera R."/>
            <person name="Culley D."/>
            <person name="Daum C."/>
            <person name="Ezra D."/>
            <person name="Gonzalez J."/>
            <person name="Henrissat B."/>
            <person name="Kuo A."/>
            <person name="Liang C."/>
            <person name="Lipzen A."/>
            <person name="Lutzoni F."/>
            <person name="Magnuson J."/>
            <person name="Mondo S."/>
            <person name="Nolan M."/>
            <person name="Ohm R."/>
            <person name="Pangilinan J."/>
            <person name="Park H.-J."/>
            <person name="Ramirez L."/>
            <person name="Alfaro M."/>
            <person name="Sun H."/>
            <person name="Tritt A."/>
            <person name="Yoshinaga Y."/>
            <person name="Zwiers L.-H."/>
            <person name="Turgeon B."/>
            <person name="Goodwin S."/>
            <person name="Spatafora J."/>
            <person name="Crous P."/>
            <person name="Grigoriev I."/>
        </authorList>
    </citation>
    <scope>NUCLEOTIDE SEQUENCE</scope>
    <source>
        <strain evidence="3">CBS 121739</strain>
    </source>
</reference>
<evidence type="ECO:0000256" key="2">
    <source>
        <dbReference type="SAM" id="Phobius"/>
    </source>
</evidence>
<keyword evidence="4" id="KW-1185">Reference proteome</keyword>
<dbReference type="EMBL" id="ML996572">
    <property type="protein sequence ID" value="KAF2757851.1"/>
    <property type="molecule type" value="Genomic_DNA"/>
</dbReference>
<dbReference type="RefSeq" id="XP_033600302.1">
    <property type="nucleotide sequence ID" value="XM_033741127.1"/>
</dbReference>
<keyword evidence="2" id="KW-0472">Membrane</keyword>
<dbReference type="GeneID" id="54482181"/>
<dbReference type="AlphaFoldDB" id="A0A6A6W9S4"/>
<feature type="compositionally biased region" description="Low complexity" evidence="1">
    <location>
        <begin position="18"/>
        <end position="35"/>
    </location>
</feature>
<name>A0A6A6W9S4_9PEZI</name>
<proteinExistence type="predicted"/>
<organism evidence="3 4">
    <name type="scientific">Pseudovirgaria hyperparasitica</name>
    <dbReference type="NCBI Taxonomy" id="470096"/>
    <lineage>
        <taxon>Eukaryota</taxon>
        <taxon>Fungi</taxon>
        <taxon>Dikarya</taxon>
        <taxon>Ascomycota</taxon>
        <taxon>Pezizomycotina</taxon>
        <taxon>Dothideomycetes</taxon>
        <taxon>Dothideomycetes incertae sedis</taxon>
        <taxon>Acrospermales</taxon>
        <taxon>Acrospermaceae</taxon>
        <taxon>Pseudovirgaria</taxon>
    </lineage>
</organism>
<feature type="transmembrane region" description="Helical" evidence="2">
    <location>
        <begin position="59"/>
        <end position="78"/>
    </location>
</feature>
<evidence type="ECO:0000256" key="1">
    <source>
        <dbReference type="SAM" id="MobiDB-lite"/>
    </source>
</evidence>
<feature type="transmembrane region" description="Helical" evidence="2">
    <location>
        <begin position="172"/>
        <end position="195"/>
    </location>
</feature>
<protein>
    <recommendedName>
        <fullName evidence="5">C6 transcription factor</fullName>
    </recommendedName>
</protein>
<sequence length="256" mass="27765">MVSTRNHPRQFPPPELATPSKSSPTKSPSKSSSPSDNVVVRRSASKTTGWSHTPSTLTLVWLAISLPLVSWDTGYLLMRPHTMPGGKFHWPVWAPYKLYGTVDRLYGFPGWQSNNGFVGAQAFMNLLETAAYLVYLYIVYTAGVSSHVQGTGAPDKSIVGRLAEARVLTGRAAAIAVTIGFGASVATVAKTLLYVLNDAFSGFSWTGHNDLFTLLTIYIIPNGQWLIFPVYMTYVFASELLDGLEAASTGALKKAQ</sequence>